<feature type="chain" id="PRO_5043394500" description="Malectin-like domain-containing protein" evidence="6">
    <location>
        <begin position="28"/>
        <end position="113"/>
    </location>
</feature>
<keyword evidence="2" id="KW-0812">Transmembrane</keyword>
<dbReference type="GO" id="GO:0016020">
    <property type="term" value="C:membrane"/>
    <property type="evidence" value="ECO:0007669"/>
    <property type="project" value="UniProtKB-SubCell"/>
</dbReference>
<reference evidence="8 9" key="1">
    <citation type="journal article" date="2021" name="Commun. Biol.">
        <title>The genome of Shorea leprosula (Dipterocarpaceae) highlights the ecological relevance of drought in aseasonal tropical rainforests.</title>
        <authorList>
            <person name="Ng K.K.S."/>
            <person name="Kobayashi M.J."/>
            <person name="Fawcett J.A."/>
            <person name="Hatakeyama M."/>
            <person name="Paape T."/>
            <person name="Ng C.H."/>
            <person name="Ang C.C."/>
            <person name="Tnah L.H."/>
            <person name="Lee C.T."/>
            <person name="Nishiyama T."/>
            <person name="Sese J."/>
            <person name="O'Brien M.J."/>
            <person name="Copetti D."/>
            <person name="Mohd Noor M.I."/>
            <person name="Ong R.C."/>
            <person name="Putra M."/>
            <person name="Sireger I.Z."/>
            <person name="Indrioko S."/>
            <person name="Kosugi Y."/>
            <person name="Izuno A."/>
            <person name="Isagi Y."/>
            <person name="Lee S.L."/>
            <person name="Shimizu K.K."/>
        </authorList>
    </citation>
    <scope>NUCLEOTIDE SEQUENCE [LARGE SCALE GENOMIC DNA]</scope>
    <source>
        <strain evidence="8">214</strain>
    </source>
</reference>
<keyword evidence="9" id="KW-1185">Reference proteome</keyword>
<sequence length="113" mass="12645">MEAGKTQVFKPWAVFILAILMAGLCAGHDKHIEPRKLASTTDRPGSISIDCGVSEDYLDEQSGIHYKSDSNFVTAGENKQVLPRYILTHPQLEASSFMEIMMARINLPRLMYT</sequence>
<name>A0AAV5LFF2_9ROSI</name>
<keyword evidence="5" id="KW-0472">Membrane</keyword>
<dbReference type="InterPro" id="IPR024788">
    <property type="entry name" value="Malectin-like_Carb-bd_dom"/>
</dbReference>
<evidence type="ECO:0000256" key="4">
    <source>
        <dbReference type="ARBA" id="ARBA00022989"/>
    </source>
</evidence>
<proteinExistence type="predicted"/>
<evidence type="ECO:0000256" key="3">
    <source>
        <dbReference type="ARBA" id="ARBA00022729"/>
    </source>
</evidence>
<evidence type="ECO:0000313" key="9">
    <source>
        <dbReference type="Proteomes" id="UP001054252"/>
    </source>
</evidence>
<gene>
    <name evidence="8" type="ORF">SLEP1_g43915</name>
</gene>
<dbReference type="Pfam" id="PF12819">
    <property type="entry name" value="Malectin_like"/>
    <property type="match status" value="1"/>
</dbReference>
<protein>
    <recommendedName>
        <fullName evidence="7">Malectin-like domain-containing protein</fullName>
    </recommendedName>
</protein>
<keyword evidence="3 6" id="KW-0732">Signal</keyword>
<accession>A0AAV5LFF2</accession>
<evidence type="ECO:0000256" key="1">
    <source>
        <dbReference type="ARBA" id="ARBA00004167"/>
    </source>
</evidence>
<comment type="caution">
    <text evidence="8">The sequence shown here is derived from an EMBL/GenBank/DDBJ whole genome shotgun (WGS) entry which is preliminary data.</text>
</comment>
<evidence type="ECO:0000256" key="6">
    <source>
        <dbReference type="SAM" id="SignalP"/>
    </source>
</evidence>
<evidence type="ECO:0000256" key="2">
    <source>
        <dbReference type="ARBA" id="ARBA00022692"/>
    </source>
</evidence>
<evidence type="ECO:0000313" key="8">
    <source>
        <dbReference type="EMBL" id="GKV35677.1"/>
    </source>
</evidence>
<keyword evidence="4" id="KW-1133">Transmembrane helix</keyword>
<feature type="signal peptide" evidence="6">
    <location>
        <begin position="1"/>
        <end position="27"/>
    </location>
</feature>
<feature type="domain" description="Malectin-like" evidence="7">
    <location>
        <begin position="49"/>
        <end position="82"/>
    </location>
</feature>
<dbReference type="AlphaFoldDB" id="A0AAV5LFF2"/>
<comment type="subcellular location">
    <subcellularLocation>
        <location evidence="1">Membrane</location>
        <topology evidence="1">Single-pass membrane protein</topology>
    </subcellularLocation>
</comment>
<evidence type="ECO:0000259" key="7">
    <source>
        <dbReference type="Pfam" id="PF12819"/>
    </source>
</evidence>
<dbReference type="Proteomes" id="UP001054252">
    <property type="component" value="Unassembled WGS sequence"/>
</dbReference>
<evidence type="ECO:0000256" key="5">
    <source>
        <dbReference type="ARBA" id="ARBA00023136"/>
    </source>
</evidence>
<organism evidence="8 9">
    <name type="scientific">Rubroshorea leprosula</name>
    <dbReference type="NCBI Taxonomy" id="152421"/>
    <lineage>
        <taxon>Eukaryota</taxon>
        <taxon>Viridiplantae</taxon>
        <taxon>Streptophyta</taxon>
        <taxon>Embryophyta</taxon>
        <taxon>Tracheophyta</taxon>
        <taxon>Spermatophyta</taxon>
        <taxon>Magnoliopsida</taxon>
        <taxon>eudicotyledons</taxon>
        <taxon>Gunneridae</taxon>
        <taxon>Pentapetalae</taxon>
        <taxon>rosids</taxon>
        <taxon>malvids</taxon>
        <taxon>Malvales</taxon>
        <taxon>Dipterocarpaceae</taxon>
        <taxon>Rubroshorea</taxon>
    </lineage>
</organism>
<dbReference type="EMBL" id="BPVZ01000112">
    <property type="protein sequence ID" value="GKV35677.1"/>
    <property type="molecule type" value="Genomic_DNA"/>
</dbReference>